<keyword evidence="2" id="KW-0812">Transmembrane</keyword>
<dbReference type="GO" id="GO:0046872">
    <property type="term" value="F:metal ion binding"/>
    <property type="evidence" value="ECO:0007669"/>
    <property type="project" value="InterPro"/>
</dbReference>
<feature type="transmembrane region" description="Helical" evidence="2">
    <location>
        <begin position="14"/>
        <end position="35"/>
    </location>
</feature>
<organism evidence="4 5">
    <name type="scientific">Candidatus Dojkabacteria bacterium</name>
    <dbReference type="NCBI Taxonomy" id="2099670"/>
    <lineage>
        <taxon>Bacteria</taxon>
        <taxon>Candidatus Dojkabacteria</taxon>
    </lineage>
</organism>
<feature type="region of interest" description="Disordered" evidence="1">
    <location>
        <begin position="340"/>
        <end position="363"/>
    </location>
</feature>
<dbReference type="Proteomes" id="UP000741282">
    <property type="component" value="Unassembled WGS sequence"/>
</dbReference>
<dbReference type="GO" id="GO:0003993">
    <property type="term" value="F:acid phosphatase activity"/>
    <property type="evidence" value="ECO:0007669"/>
    <property type="project" value="InterPro"/>
</dbReference>
<protein>
    <submittedName>
        <fullName evidence="4">Fibronectin type III domain-containing protein</fullName>
    </submittedName>
</protein>
<evidence type="ECO:0000313" key="5">
    <source>
        <dbReference type="Proteomes" id="UP000741282"/>
    </source>
</evidence>
<dbReference type="InterPro" id="IPR008963">
    <property type="entry name" value="Purple_acid_Pase-like_N"/>
</dbReference>
<keyword evidence="2" id="KW-1133">Transmembrane helix</keyword>
<dbReference type="Pfam" id="PF16656">
    <property type="entry name" value="Pur_ac_phosph_N"/>
    <property type="match status" value="1"/>
</dbReference>
<evidence type="ECO:0000259" key="3">
    <source>
        <dbReference type="Pfam" id="PF16656"/>
    </source>
</evidence>
<evidence type="ECO:0000256" key="2">
    <source>
        <dbReference type="SAM" id="Phobius"/>
    </source>
</evidence>
<gene>
    <name evidence="4" type="ORF">KC685_03175</name>
</gene>
<evidence type="ECO:0000313" key="4">
    <source>
        <dbReference type="EMBL" id="MCA9376895.1"/>
    </source>
</evidence>
<evidence type="ECO:0000256" key="1">
    <source>
        <dbReference type="SAM" id="MobiDB-lite"/>
    </source>
</evidence>
<feature type="domain" description="Purple acid phosphatase N-terminal" evidence="3">
    <location>
        <begin position="49"/>
        <end position="173"/>
    </location>
</feature>
<name>A0A955KY46_9BACT</name>
<accession>A0A955KY46</accession>
<dbReference type="AlphaFoldDB" id="A0A955KY46"/>
<dbReference type="Gene3D" id="2.60.40.380">
    <property type="entry name" value="Purple acid phosphatase-like, N-terminal"/>
    <property type="match status" value="1"/>
</dbReference>
<reference evidence="4" key="1">
    <citation type="submission" date="2020-04" db="EMBL/GenBank/DDBJ databases">
        <authorList>
            <person name="Zhang T."/>
        </authorList>
    </citation>
    <scope>NUCLEOTIDE SEQUENCE</scope>
    <source>
        <strain evidence="4">HKST-UBA17</strain>
    </source>
</reference>
<dbReference type="InterPro" id="IPR015914">
    <property type="entry name" value="PAPs_N"/>
</dbReference>
<keyword evidence="2" id="KW-0472">Membrane</keyword>
<dbReference type="EMBL" id="JAGQLN010000010">
    <property type="protein sequence ID" value="MCA9376895.1"/>
    <property type="molecule type" value="Genomic_DNA"/>
</dbReference>
<reference evidence="4" key="2">
    <citation type="journal article" date="2021" name="Microbiome">
        <title>Successional dynamics and alternative stable states in a saline activated sludge microbial community over 9 years.</title>
        <authorList>
            <person name="Wang Y."/>
            <person name="Ye J."/>
            <person name="Ju F."/>
            <person name="Liu L."/>
            <person name="Boyd J.A."/>
            <person name="Deng Y."/>
            <person name="Parks D.H."/>
            <person name="Jiang X."/>
            <person name="Yin X."/>
            <person name="Woodcroft B.J."/>
            <person name="Tyson G.W."/>
            <person name="Hugenholtz P."/>
            <person name="Polz M.F."/>
            <person name="Zhang T."/>
        </authorList>
    </citation>
    <scope>NUCLEOTIDE SEQUENCE</scope>
    <source>
        <strain evidence="4">HKST-UBA17</strain>
    </source>
</reference>
<dbReference type="SUPFAM" id="SSF49363">
    <property type="entry name" value="Purple acid phosphatase, N-terminal domain"/>
    <property type="match status" value="1"/>
</dbReference>
<proteinExistence type="predicted"/>
<comment type="caution">
    <text evidence="4">The sequence shown here is derived from an EMBL/GenBank/DDBJ whole genome shotgun (WGS) entry which is preliminary data.</text>
</comment>
<sequence length="968" mass="105403">MLTGLLGRVTKRKLLVGVFFTFSIFTLLVAGYWGLGFVSSATNDPYDVRVTNVTGRSFTVTWLTKSPDKGYVKYSTDEKVSSSLSFLSGSKTAYDDRDYTSAEIELNEELAKKASGMSESSFSKAVEESLNSDNVNVSKVGEYYVHHVTLRDLDPNQEYYFVVGNGYHWWDVSEVKQETLTDKFPVVSVFSVMTRSDPDSLPVPNPAWGKVQQFIDNGDAGEYVEIADSLVFAQAFRADSGASTDVISSVTNSTGGWALDKSNFRDPVTGDLMLGYRSGIDKVKLASYSSTGYLSEDVLWGTEDSPATVLMYRNNSLDDLSDVKGVMTPEVRSGLVSPVEAMPSDGEAQSPANANTGDSGDAAPAAAADDSCDWFGSCDCGYLTTTTDHNRGDACVTCDGYDPATKCKGTSNVVVPEDQQEQNEAEAKDSYWDKDNNAYVPDCLNDNCGEYGLCDAGDNPDDGGHGCFCFYDTEYKYRAQDIPPSVNPGSCPEHPWNGFEDPFTNTDGSLVVDTNSDPLAQCQYLYDGSAQWSKCPVFADDNTVKNGAECRCVLPNRSVRTDITLDPSSCARPTNECEDTGRYCDNRIPYQFPCPVDGTWDEITELNATSVEYIGGNQPEALCTTYNGSLGDSKTPNYNPTWNNFQSYDIEFAISCGADLPTPQEADPNGNGTTLLIKELFQKTVNAQTEGLIRTDADDPYVILFLEDGLFDVDLGDYYAKGVVAKEGQKFFFYSNDNGVEGYQAGEDTLISSQGLTINVSQVGSSYSVELGKGINLISFPFLPSPDGVNSLNASELLALANSSVVRISHITKFSNGKWDSGLAQNLPDANEIRGEDFPLAFGTGYLVVSEIDFTLQIPGFDIESSVPIAFKPGWNLVGLHGYDQPFTAQSFIESVNTTEGLTADNVTKWTREKGRYEGLQFLNGEAFGFDYPILDNAGYFMRISSFNPSTEGVSSIIWNPGAVTTGQ</sequence>